<evidence type="ECO:0000256" key="3">
    <source>
        <dbReference type="ARBA" id="ARBA00021535"/>
    </source>
</evidence>
<reference evidence="8 9" key="1">
    <citation type="submission" date="2018-10" db="EMBL/GenBank/DDBJ databases">
        <title>Genome Sequencing of Pantoea dispersa DSM 32899.</title>
        <authorList>
            <person name="Nawrath M."/>
            <person name="Ottenheim C."/>
            <person name="Wilm A."/>
            <person name="Zimmermann W."/>
            <person name="Wu J.C."/>
        </authorList>
    </citation>
    <scope>NUCLEOTIDE SEQUENCE [LARGE SCALE GENOMIC DNA]</scope>
    <source>
        <strain evidence="8 9">DSM 32899</strain>
    </source>
</reference>
<dbReference type="KEGG" id="pdis:D8B20_10955"/>
<comment type="function">
    <text evidence="1">This protein is involved in the attenuation mechanism for the control of the expression of the his operon structural genes.</text>
</comment>
<keyword evidence="4" id="KW-0028">Amino-acid biosynthesis</keyword>
<accession>A0A518XE82</accession>
<dbReference type="Proteomes" id="UP000319411">
    <property type="component" value="Chromosome"/>
</dbReference>
<dbReference type="InterPro" id="IPR012565">
    <property type="entry name" value="His_leader"/>
</dbReference>
<dbReference type="GO" id="GO:0000105">
    <property type="term" value="P:L-histidine biosynthetic process"/>
    <property type="evidence" value="ECO:0007669"/>
    <property type="project" value="UniProtKB-KW"/>
</dbReference>
<evidence type="ECO:0000256" key="7">
    <source>
        <dbReference type="ARBA" id="ARBA00032226"/>
    </source>
</evidence>
<gene>
    <name evidence="8" type="ORF">D8B20_10955</name>
</gene>
<dbReference type="Pfam" id="PF08047">
    <property type="entry name" value="His_leader"/>
    <property type="match status" value="1"/>
</dbReference>
<keyword evidence="6" id="KW-0368">Histidine biosynthesis</keyword>
<evidence type="ECO:0000256" key="6">
    <source>
        <dbReference type="ARBA" id="ARBA00023102"/>
    </source>
</evidence>
<evidence type="ECO:0000256" key="5">
    <source>
        <dbReference type="ARBA" id="ARBA00022623"/>
    </source>
</evidence>
<dbReference type="EMBL" id="CP032702">
    <property type="protein sequence ID" value="QDY42376.1"/>
    <property type="molecule type" value="Genomic_DNA"/>
</dbReference>
<protein>
    <recommendedName>
        <fullName evidence="3">his operon leader peptide</fullName>
    </recommendedName>
    <alternativeName>
        <fullName evidence="7">his operon attenuator peptide</fullName>
    </alternativeName>
</protein>
<proteinExistence type="inferred from homology"/>
<sequence length="51" mass="6081">MRKIPETDVKKGLPAFARFVRLISTQMNTHSATEFFMTRVQFNHHHHHHPD</sequence>
<keyword evidence="5" id="KW-0428">Leader peptide</keyword>
<evidence type="ECO:0000256" key="2">
    <source>
        <dbReference type="ARBA" id="ARBA00005394"/>
    </source>
</evidence>
<organism evidence="8 9">
    <name type="scientific">Candidatus Pantoea soli</name>
    <dbReference type="NCBI Taxonomy" id="3098669"/>
    <lineage>
        <taxon>Bacteria</taxon>
        <taxon>Pseudomonadati</taxon>
        <taxon>Pseudomonadota</taxon>
        <taxon>Gammaproteobacteria</taxon>
        <taxon>Enterobacterales</taxon>
        <taxon>Erwiniaceae</taxon>
        <taxon>Pantoea</taxon>
    </lineage>
</organism>
<evidence type="ECO:0000256" key="1">
    <source>
        <dbReference type="ARBA" id="ARBA00003020"/>
    </source>
</evidence>
<evidence type="ECO:0000256" key="4">
    <source>
        <dbReference type="ARBA" id="ARBA00022605"/>
    </source>
</evidence>
<comment type="similarity">
    <text evidence="2">Belongs to the HisL family.</text>
</comment>
<keyword evidence="9" id="KW-1185">Reference proteome</keyword>
<evidence type="ECO:0000313" key="9">
    <source>
        <dbReference type="Proteomes" id="UP000319411"/>
    </source>
</evidence>
<dbReference type="AlphaFoldDB" id="A0A518XE82"/>
<name>A0A518XE82_9GAMM</name>
<evidence type="ECO:0000313" key="8">
    <source>
        <dbReference type="EMBL" id="QDY42376.1"/>
    </source>
</evidence>